<dbReference type="InterPro" id="IPR008758">
    <property type="entry name" value="Peptidase_S28"/>
</dbReference>
<dbReference type="GO" id="GO:0070008">
    <property type="term" value="F:serine-type exopeptidase activity"/>
    <property type="evidence" value="ECO:0007669"/>
    <property type="project" value="InterPro"/>
</dbReference>
<dbReference type="Pfam" id="PF05577">
    <property type="entry name" value="Peptidase_S28"/>
    <property type="match status" value="1"/>
</dbReference>
<evidence type="ECO:0000256" key="1">
    <source>
        <dbReference type="ARBA" id="ARBA00011079"/>
    </source>
</evidence>
<proteinExistence type="inferred from homology"/>
<gene>
    <name evidence="6" type="ORF">FSB_LOCUS28668</name>
</gene>
<keyword evidence="3" id="KW-0732">Signal</keyword>
<keyword evidence="5" id="KW-0325">Glycoprotein</keyword>
<sequence length="194" mass="21496">MGEVVLASWFRLKYPHVALGALASSAPILYFDAITPQNGYLSIVTKDFREASETCYQTILKSWSEIDKVASEPHAQYNHPPSYPVTMVCSGIDGAPSEIDILSKIFAGVVAYFGNSSCYVNGPRNISETIEGWSWQRCSEMVIPIGCSNDTMFPPDPFNLSSYTEQCNSEYGVPPRPHWVTTYFGGHVHIDSLL</sequence>
<accession>A0A2N9GDX8</accession>
<keyword evidence="2" id="KW-0645">Protease</keyword>
<dbReference type="EMBL" id="OIVN01002121">
    <property type="protein sequence ID" value="SPD00786.1"/>
    <property type="molecule type" value="Genomic_DNA"/>
</dbReference>
<evidence type="ECO:0000256" key="4">
    <source>
        <dbReference type="ARBA" id="ARBA00022801"/>
    </source>
</evidence>
<organism evidence="6">
    <name type="scientific">Fagus sylvatica</name>
    <name type="common">Beechnut</name>
    <dbReference type="NCBI Taxonomy" id="28930"/>
    <lineage>
        <taxon>Eukaryota</taxon>
        <taxon>Viridiplantae</taxon>
        <taxon>Streptophyta</taxon>
        <taxon>Embryophyta</taxon>
        <taxon>Tracheophyta</taxon>
        <taxon>Spermatophyta</taxon>
        <taxon>Magnoliopsida</taxon>
        <taxon>eudicotyledons</taxon>
        <taxon>Gunneridae</taxon>
        <taxon>Pentapetalae</taxon>
        <taxon>rosids</taxon>
        <taxon>fabids</taxon>
        <taxon>Fagales</taxon>
        <taxon>Fagaceae</taxon>
        <taxon>Fagus</taxon>
    </lineage>
</organism>
<dbReference type="GO" id="GO:0006508">
    <property type="term" value="P:proteolysis"/>
    <property type="evidence" value="ECO:0007669"/>
    <property type="project" value="UniProtKB-KW"/>
</dbReference>
<name>A0A2N9GDX8_FAGSY</name>
<dbReference type="AlphaFoldDB" id="A0A2N9GDX8"/>
<comment type="similarity">
    <text evidence="1">Belongs to the peptidase S28 family.</text>
</comment>
<dbReference type="InterPro" id="IPR029058">
    <property type="entry name" value="AB_hydrolase_fold"/>
</dbReference>
<evidence type="ECO:0000313" key="6">
    <source>
        <dbReference type="EMBL" id="SPD00786.1"/>
    </source>
</evidence>
<protein>
    <submittedName>
        <fullName evidence="6">Uncharacterized protein</fullName>
    </submittedName>
</protein>
<dbReference type="PANTHER" id="PTHR11010">
    <property type="entry name" value="PROTEASE S28 PRO-X CARBOXYPEPTIDASE-RELATED"/>
    <property type="match status" value="1"/>
</dbReference>
<keyword evidence="4" id="KW-0378">Hydrolase</keyword>
<dbReference type="PANTHER" id="PTHR11010:SF96">
    <property type="entry name" value="LYSOSOMAL PRO-X CARBOXYPEPTIDASE-LIKE ISOFORM X1"/>
    <property type="match status" value="1"/>
</dbReference>
<evidence type="ECO:0000256" key="2">
    <source>
        <dbReference type="ARBA" id="ARBA00022670"/>
    </source>
</evidence>
<evidence type="ECO:0000256" key="3">
    <source>
        <dbReference type="ARBA" id="ARBA00022729"/>
    </source>
</evidence>
<reference evidence="6" key="1">
    <citation type="submission" date="2018-02" db="EMBL/GenBank/DDBJ databases">
        <authorList>
            <person name="Cohen D.B."/>
            <person name="Kent A.D."/>
        </authorList>
    </citation>
    <scope>NUCLEOTIDE SEQUENCE</scope>
</reference>
<dbReference type="GO" id="GO:0008239">
    <property type="term" value="F:dipeptidyl-peptidase activity"/>
    <property type="evidence" value="ECO:0007669"/>
    <property type="project" value="TreeGrafter"/>
</dbReference>
<dbReference type="Gene3D" id="3.40.50.1820">
    <property type="entry name" value="alpha/beta hydrolase"/>
    <property type="match status" value="2"/>
</dbReference>
<evidence type="ECO:0000256" key="5">
    <source>
        <dbReference type="ARBA" id="ARBA00023180"/>
    </source>
</evidence>